<dbReference type="NCBIfam" id="TIGR02710">
    <property type="entry name" value="TIGR02710 family CRISPR-associated CARF protein"/>
    <property type="match status" value="1"/>
</dbReference>
<proteinExistence type="predicted"/>
<keyword evidence="2" id="KW-1185">Reference proteome</keyword>
<dbReference type="STRING" id="1123069.ruthe_02303"/>
<gene>
    <name evidence="1" type="ORF">ruthe_02303</name>
</gene>
<dbReference type="HOGENOM" id="CLU_045222_0_0_5"/>
<reference evidence="1 2" key="1">
    <citation type="journal article" date="2013" name="Stand. Genomic Sci.">
        <title>Genome sequence of the reddish-pigmented Rubellimicrobium thermophilum type strain (DSM 16684(T)), a member of the Roseobacter clade.</title>
        <authorList>
            <person name="Fiebig A."/>
            <person name="Riedel T."/>
            <person name="Gronow S."/>
            <person name="Petersen J."/>
            <person name="Klenk H.P."/>
            <person name="Goker M."/>
        </authorList>
    </citation>
    <scope>NUCLEOTIDE SEQUENCE [LARGE SCALE GENOMIC DNA]</scope>
    <source>
        <strain evidence="1 2">DSM 16684</strain>
    </source>
</reference>
<evidence type="ECO:0000313" key="1">
    <source>
        <dbReference type="EMBL" id="EPX84344.1"/>
    </source>
</evidence>
<name>S9SDM1_9RHOB</name>
<dbReference type="RefSeq" id="WP_021098385.1">
    <property type="nucleotide sequence ID" value="NZ_KE557322.1"/>
</dbReference>
<dbReference type="AlphaFoldDB" id="S9SDM1"/>
<accession>S9SDM1</accession>
<evidence type="ECO:0000313" key="2">
    <source>
        <dbReference type="Proteomes" id="UP000015346"/>
    </source>
</evidence>
<dbReference type="Pfam" id="PF09670">
    <property type="entry name" value="Cas_Cas02710"/>
    <property type="match status" value="1"/>
</dbReference>
<dbReference type="OrthoDB" id="793940at2"/>
<dbReference type="EMBL" id="AOLV01000027">
    <property type="protein sequence ID" value="EPX84344.1"/>
    <property type="molecule type" value="Genomic_DNA"/>
</dbReference>
<protein>
    <submittedName>
        <fullName evidence="1">CRISPR-associated protein family</fullName>
    </submittedName>
</protein>
<dbReference type="InterPro" id="IPR014082">
    <property type="entry name" value="CRISPR-assoc_prot_Cas02710"/>
</dbReference>
<dbReference type="Proteomes" id="UP000015346">
    <property type="component" value="Unassembled WGS sequence"/>
</dbReference>
<organism evidence="1 2">
    <name type="scientific">Rubellimicrobium thermophilum DSM 16684</name>
    <dbReference type="NCBI Taxonomy" id="1123069"/>
    <lineage>
        <taxon>Bacteria</taxon>
        <taxon>Pseudomonadati</taxon>
        <taxon>Pseudomonadota</taxon>
        <taxon>Alphaproteobacteria</taxon>
        <taxon>Rhodobacterales</taxon>
        <taxon>Roseobacteraceae</taxon>
        <taxon>Rubellimicrobium</taxon>
    </lineage>
</organism>
<comment type="caution">
    <text evidence="1">The sequence shown here is derived from an EMBL/GenBank/DDBJ whole genome shotgun (WGS) entry which is preliminary data.</text>
</comment>
<sequence length="442" mass="48027">MSNIPERAGTLILSVGGSPEPLRHSIASRPWARVVFVVSEATGGGASSRGQVEDAEIVYNKEKGTRGPGLRHLPECPRDVGIVAVPPDDLDRALALVDGCLAREVGQGRAVTVNYTGGTKTMTAALVLAGAAYDGVRLEFVSGQRPDLVQVRAGSEHITEMPRHLLGAANLFALARAQAGRRAYGAALGIVDEIGRLFGAVPSGGAEPPASWRQRQQTWRDWLAVLEGWDRFAFAEAARTLAHGLARKAPWAQALENEGVGPRLRALAEEVKTGPGPALCEDLWLNAQRRAELGLYDDAIARLYRLAEAGVQARLNRLHRIADTGAVPRGMVPEDIAAGCSLRRDPKTGAETVALPLYRALLLLRQLDPGDVLAKVWPCDDRGFATPEWQRQRNHSILAHGFRPATEEDWKKARAWFEARRGPFWEELLGRATAPQLPDRLP</sequence>